<dbReference type="AlphaFoldDB" id="A0A5N0UYY3"/>
<reference evidence="1" key="1">
    <citation type="submission" date="2019-09" db="EMBL/GenBank/DDBJ databases">
        <authorList>
            <person name="Teo W.F.A."/>
            <person name="Duangmal K."/>
        </authorList>
    </citation>
    <scope>NUCLEOTIDE SEQUENCE [LARGE SCALE GENOMIC DNA]</scope>
    <source>
        <strain evidence="1">K81G1</strain>
    </source>
</reference>
<accession>A0A5N0UYY3</accession>
<dbReference type="SUPFAM" id="SSF53474">
    <property type="entry name" value="alpha/beta-Hydrolases"/>
    <property type="match status" value="1"/>
</dbReference>
<name>A0A5N0UYY3_9PSEU</name>
<evidence type="ECO:0008006" key="3">
    <source>
        <dbReference type="Google" id="ProtNLM"/>
    </source>
</evidence>
<dbReference type="RefSeq" id="WP_144760618.1">
    <property type="nucleotide sequence ID" value="NZ_VMNW02000047.1"/>
</dbReference>
<organism evidence="1 2">
    <name type="scientific">Amycolatopsis acidicola</name>
    <dbReference type="NCBI Taxonomy" id="2596893"/>
    <lineage>
        <taxon>Bacteria</taxon>
        <taxon>Bacillati</taxon>
        <taxon>Actinomycetota</taxon>
        <taxon>Actinomycetes</taxon>
        <taxon>Pseudonocardiales</taxon>
        <taxon>Pseudonocardiaceae</taxon>
        <taxon>Amycolatopsis</taxon>
    </lineage>
</organism>
<dbReference type="Proteomes" id="UP000319769">
    <property type="component" value="Unassembled WGS sequence"/>
</dbReference>
<evidence type="ECO:0000313" key="1">
    <source>
        <dbReference type="EMBL" id="KAA9156699.1"/>
    </source>
</evidence>
<gene>
    <name evidence="1" type="ORF">FPZ12_027070</name>
</gene>
<keyword evidence="2" id="KW-1185">Reference proteome</keyword>
<comment type="caution">
    <text evidence="1">The sequence shown here is derived from an EMBL/GenBank/DDBJ whole genome shotgun (WGS) entry which is preliminary data.</text>
</comment>
<evidence type="ECO:0000313" key="2">
    <source>
        <dbReference type="Proteomes" id="UP000319769"/>
    </source>
</evidence>
<protein>
    <recommendedName>
        <fullName evidence="3">Serine-threonine protein kinase</fullName>
    </recommendedName>
</protein>
<dbReference type="OrthoDB" id="280053at2"/>
<proteinExistence type="predicted"/>
<dbReference type="EMBL" id="VMNW02000047">
    <property type="protein sequence ID" value="KAA9156699.1"/>
    <property type="molecule type" value="Genomic_DNA"/>
</dbReference>
<sequence>MERMPSGEPRWELNFDERGGMSTPDRDRFLDEVAAENPATLFFFSHGWGTAHDAAKSLYDAMFPMLRDAAVAAGLPKPGFAGIFWPSLWFPPTPAVAPAMAGVAKPQSRTAEVSGADIAASLAPGFSDPDQQKALAELGELLDAPGDPAVSTETEAERERVVGRIQELISSIAAPAGDAEPEDSGELSLLLNENPKDAFQRTAKVFGSEGAGAGAQGIGDWFGRAVNGAKDAVRVLSYNVMKTRAGDIGRTGLGPLLADLHTRAPAVRAQLLGHSFGARLVSFALAGVGAPDRSPVTSLLLIQGAFSHLSFAPAQGNPFGRPGALNGFGDRVHGPLLATFSPFDWAVGVWYPRASFLTGAGPEAEADGRWDAMGKDGYQHVDPAADIRIPLGAFDFRPGTYYRVDAGDVINNVKDSSFGGAHSDIRKPEVAALAAAAARPV</sequence>
<dbReference type="InterPro" id="IPR029058">
    <property type="entry name" value="AB_hydrolase_fold"/>
</dbReference>